<dbReference type="PRINTS" id="PR00742">
    <property type="entry name" value="GLHYDRLASE35"/>
</dbReference>
<name>A0AA88VQE5_9ASTE</name>
<dbReference type="InterPro" id="IPR017853">
    <property type="entry name" value="GH"/>
</dbReference>
<evidence type="ECO:0000259" key="4">
    <source>
        <dbReference type="Pfam" id="PF01301"/>
    </source>
</evidence>
<dbReference type="Gene3D" id="3.20.20.80">
    <property type="entry name" value="Glycosidases"/>
    <property type="match status" value="1"/>
</dbReference>
<dbReference type="Pfam" id="PF01301">
    <property type="entry name" value="Glyco_hydro_35"/>
    <property type="match status" value="1"/>
</dbReference>
<dbReference type="EC" id="3.2.1.23" evidence="3"/>
<dbReference type="SUPFAM" id="SSF51445">
    <property type="entry name" value="(Trans)glycosidases"/>
    <property type="match status" value="1"/>
</dbReference>
<dbReference type="Proteomes" id="UP001188597">
    <property type="component" value="Unassembled WGS sequence"/>
</dbReference>
<evidence type="ECO:0000313" key="6">
    <source>
        <dbReference type="Proteomes" id="UP001188597"/>
    </source>
</evidence>
<comment type="similarity">
    <text evidence="2">Belongs to the glycosyl hydrolase 35 family.</text>
</comment>
<evidence type="ECO:0000256" key="1">
    <source>
        <dbReference type="ARBA" id="ARBA00001412"/>
    </source>
</evidence>
<dbReference type="AlphaFoldDB" id="A0AA88VQE5"/>
<dbReference type="GO" id="GO:0004565">
    <property type="term" value="F:beta-galactosidase activity"/>
    <property type="evidence" value="ECO:0007669"/>
    <property type="project" value="UniProtKB-EC"/>
</dbReference>
<feature type="domain" description="Glycoside hydrolase 35 catalytic" evidence="4">
    <location>
        <begin position="184"/>
        <end position="225"/>
    </location>
</feature>
<comment type="caution">
    <text evidence="5">The sequence shown here is derived from an EMBL/GenBank/DDBJ whole genome shotgun (WGS) entry which is preliminary data.</text>
</comment>
<evidence type="ECO:0000313" key="5">
    <source>
        <dbReference type="EMBL" id="KAK3013406.1"/>
    </source>
</evidence>
<reference evidence="5" key="1">
    <citation type="submission" date="2022-12" db="EMBL/GenBank/DDBJ databases">
        <title>Draft genome assemblies for two species of Escallonia (Escalloniales).</title>
        <authorList>
            <person name="Chanderbali A."/>
            <person name="Dervinis C."/>
            <person name="Anghel I."/>
            <person name="Soltis D."/>
            <person name="Soltis P."/>
            <person name="Zapata F."/>
        </authorList>
    </citation>
    <scope>NUCLEOTIDE SEQUENCE</scope>
    <source>
        <strain evidence="5">UCBG64.0493</strain>
        <tissue evidence="5">Leaf</tissue>
    </source>
</reference>
<evidence type="ECO:0000256" key="3">
    <source>
        <dbReference type="ARBA" id="ARBA00012756"/>
    </source>
</evidence>
<gene>
    <name evidence="5" type="ORF">RJ639_009467</name>
</gene>
<dbReference type="InterPro" id="IPR031330">
    <property type="entry name" value="Gly_Hdrlase_35_cat"/>
</dbReference>
<dbReference type="InterPro" id="IPR001944">
    <property type="entry name" value="Glycoside_Hdrlase_35"/>
</dbReference>
<sequence>MRLFSNAVNSLRHRRKAGLGSYKKEGELLRQNNSWSAYLGRPYGDGISFSNRGVEGYEPEIPRRKKSRFTRGLGVTRVLPVLKFRTTNEIFKVENEYGNVEGSYGVGGELYIKWAAETAISLNTTVPWVMRAQCDAPDPIVKNLSRSVYASYAIKANCSNCISYSSCFPGCFLPAGNSCFKLPYFGGTNFGRTAGGPLIATSYDYDAPIDEYSKIPDIWSFIKTILMQGDPSDNATVQKCINCFTRQPKWGHLRDLHKSIKHCEDYLVNADPTQRSLGFGYGNHDKPDFLFSKKISLNYGSNTLDVLSMMIGLQNSEHCTETIGIVYPFRAKCRKLLDSMFRQSTRL</sequence>
<comment type="catalytic activity">
    <reaction evidence="1">
        <text>Hydrolysis of terminal non-reducing beta-D-galactose residues in beta-D-galactosides.</text>
        <dbReference type="EC" id="3.2.1.23"/>
    </reaction>
</comment>
<accession>A0AA88VQE5</accession>
<dbReference type="EMBL" id="JAVXUP010001300">
    <property type="protein sequence ID" value="KAK3013406.1"/>
    <property type="molecule type" value="Genomic_DNA"/>
</dbReference>
<organism evidence="5 6">
    <name type="scientific">Escallonia herrerae</name>
    <dbReference type="NCBI Taxonomy" id="1293975"/>
    <lineage>
        <taxon>Eukaryota</taxon>
        <taxon>Viridiplantae</taxon>
        <taxon>Streptophyta</taxon>
        <taxon>Embryophyta</taxon>
        <taxon>Tracheophyta</taxon>
        <taxon>Spermatophyta</taxon>
        <taxon>Magnoliopsida</taxon>
        <taxon>eudicotyledons</taxon>
        <taxon>Gunneridae</taxon>
        <taxon>Pentapetalae</taxon>
        <taxon>asterids</taxon>
        <taxon>campanulids</taxon>
        <taxon>Escalloniales</taxon>
        <taxon>Escalloniaceae</taxon>
        <taxon>Escallonia</taxon>
    </lineage>
</organism>
<dbReference type="PANTHER" id="PTHR23421">
    <property type="entry name" value="BETA-GALACTOSIDASE RELATED"/>
    <property type="match status" value="1"/>
</dbReference>
<dbReference type="GO" id="GO:0005975">
    <property type="term" value="P:carbohydrate metabolic process"/>
    <property type="evidence" value="ECO:0007669"/>
    <property type="project" value="InterPro"/>
</dbReference>
<proteinExistence type="inferred from homology"/>
<keyword evidence="6" id="KW-1185">Reference proteome</keyword>
<evidence type="ECO:0000256" key="2">
    <source>
        <dbReference type="ARBA" id="ARBA00009809"/>
    </source>
</evidence>
<protein>
    <recommendedName>
        <fullName evidence="3">beta-galactosidase</fullName>
        <ecNumber evidence="3">3.2.1.23</ecNumber>
    </recommendedName>
</protein>